<comment type="caution">
    <text evidence="1">The sequence shown here is derived from an EMBL/GenBank/DDBJ whole genome shotgun (WGS) entry which is preliminary data.</text>
</comment>
<proteinExistence type="predicted"/>
<dbReference type="Proteomes" id="UP000006253">
    <property type="component" value="Unassembled WGS sequence"/>
</dbReference>
<gene>
    <name evidence="1" type="ORF">LEP1GSC081_2356</name>
</gene>
<dbReference type="AlphaFoldDB" id="A0A0E2B8W5"/>
<accession>A0A0E2B8W5</accession>
<organism evidence="1 2">
    <name type="scientific">Leptospira kirschneri str. H1</name>
    <dbReference type="NCBI Taxonomy" id="1049966"/>
    <lineage>
        <taxon>Bacteria</taxon>
        <taxon>Pseudomonadati</taxon>
        <taxon>Spirochaetota</taxon>
        <taxon>Spirochaetia</taxon>
        <taxon>Leptospirales</taxon>
        <taxon>Leptospiraceae</taxon>
        <taxon>Leptospira</taxon>
    </lineage>
</organism>
<name>A0A0E2B8W5_9LEPT</name>
<protein>
    <submittedName>
        <fullName evidence="1">Uncharacterized protein</fullName>
    </submittedName>
</protein>
<evidence type="ECO:0000313" key="2">
    <source>
        <dbReference type="Proteomes" id="UP000006253"/>
    </source>
</evidence>
<dbReference type="EMBL" id="AHMY02000011">
    <property type="protein sequence ID" value="EKO17328.1"/>
    <property type="molecule type" value="Genomic_DNA"/>
</dbReference>
<sequence length="422" mass="50069">MILQTKKFQRIMTRYCRFNGFFEEELRSSHIAPEKLDLKNRSLETLFFLFQSICNPSTIQFLHELPDPSWIRFWEDRGIQFCNFQLLKRNSKKIFQSSSTIDPIRTWEEWGSVSDLNDSGEILFSLEKASFSKRLNSKILLTRWKSEQGFQDIPSKILEKPYDLSDLIFEWSELQTDKIVLKPEFSFSGRHKILKFISIASEQWENSNLQKESSWFPCVAQPWVQRIYDFSCLYDFNAVVPTFLGSTIQICDQKGTYNGAYTTSKKESEFFFLLLEPIVKKLSESFSTEYQGPVSIDGFEFYSQNIKKIQRISETNYRWSMGRILFELSKSVFFQQKRNTSGENLSILTLPLKQTIPNYSEWIYDWGQSQEIEIFPLTPDRFASGKPYGTSWVLLRFLKNSEERIQDRIQKFYSEWRKRILH</sequence>
<evidence type="ECO:0000313" key="1">
    <source>
        <dbReference type="EMBL" id="EKO17328.1"/>
    </source>
</evidence>
<reference evidence="1 2" key="1">
    <citation type="submission" date="2012-10" db="EMBL/GenBank/DDBJ databases">
        <authorList>
            <person name="Harkins D.M."/>
            <person name="Durkin A.S."/>
            <person name="Brinkac L.M."/>
            <person name="Selengut J.D."/>
            <person name="Sanka R."/>
            <person name="DePew J."/>
            <person name="Purushe J."/>
            <person name="Peacock S.J."/>
            <person name="Thaipadungpanit J."/>
            <person name="Wuthiekanun V.W."/>
            <person name="Day N.P."/>
            <person name="Vinetz J.M."/>
            <person name="Sutton G.G."/>
            <person name="Nelson W.C."/>
            <person name="Fouts D.E."/>
        </authorList>
    </citation>
    <scope>NUCLEOTIDE SEQUENCE [LARGE SCALE GENOMIC DNA]</scope>
    <source>
        <strain evidence="1 2">H1</strain>
    </source>
</reference>
<dbReference type="RefSeq" id="WP_004764368.1">
    <property type="nucleotide sequence ID" value="NZ_AHMY02000011.1"/>
</dbReference>